<keyword evidence="1" id="KW-1133">Transmembrane helix</keyword>
<name>A0A445EC08_ARAHY</name>
<feature type="transmembrane region" description="Helical" evidence="1">
    <location>
        <begin position="160"/>
        <end position="183"/>
    </location>
</feature>
<dbReference type="Gene3D" id="3.90.25.10">
    <property type="entry name" value="UDP-galactose 4-epimerase, domain 1"/>
    <property type="match status" value="1"/>
</dbReference>
<organism evidence="2 3">
    <name type="scientific">Arachis hypogaea</name>
    <name type="common">Peanut</name>
    <dbReference type="NCBI Taxonomy" id="3818"/>
    <lineage>
        <taxon>Eukaryota</taxon>
        <taxon>Viridiplantae</taxon>
        <taxon>Streptophyta</taxon>
        <taxon>Embryophyta</taxon>
        <taxon>Tracheophyta</taxon>
        <taxon>Spermatophyta</taxon>
        <taxon>Magnoliopsida</taxon>
        <taxon>eudicotyledons</taxon>
        <taxon>Gunneridae</taxon>
        <taxon>Pentapetalae</taxon>
        <taxon>rosids</taxon>
        <taxon>fabids</taxon>
        <taxon>Fabales</taxon>
        <taxon>Fabaceae</taxon>
        <taxon>Papilionoideae</taxon>
        <taxon>50 kb inversion clade</taxon>
        <taxon>dalbergioids sensu lato</taxon>
        <taxon>Dalbergieae</taxon>
        <taxon>Pterocarpus clade</taxon>
        <taxon>Arachis</taxon>
    </lineage>
</organism>
<evidence type="ECO:0000313" key="3">
    <source>
        <dbReference type="Proteomes" id="UP000289738"/>
    </source>
</evidence>
<sequence>MWETKIRNKLEKSHVSEEELIKKIEGFFVRFMLAYVDKSEVSFSIGSCLLSHPDKVDRGGEDALLVSNYNGGVLAIVDGVSGIMSALPTTQEKTIPDATNYKGAPAERSKTGGWSTSAMILGGEVMERMTTLGIAVNLVTYLTGTMHLGNAESTNVVTNFLGTSFMLCFLGGFLAETFLGWYYI</sequence>
<keyword evidence="1" id="KW-0812">Transmembrane</keyword>
<dbReference type="Gene3D" id="1.20.1250.20">
    <property type="entry name" value="MFS general substrate transporter like domains"/>
    <property type="match status" value="1"/>
</dbReference>
<dbReference type="AlphaFoldDB" id="A0A445EC08"/>
<keyword evidence="1" id="KW-0472">Membrane</keyword>
<gene>
    <name evidence="2" type="ORF">Ahy_A02g007195</name>
</gene>
<comment type="caution">
    <text evidence="2">The sequence shown here is derived from an EMBL/GenBank/DDBJ whole genome shotgun (WGS) entry which is preliminary data.</text>
</comment>
<dbReference type="STRING" id="3818.A0A445EC08"/>
<dbReference type="PANTHER" id="PTHR11654">
    <property type="entry name" value="OLIGOPEPTIDE TRANSPORTER-RELATED"/>
    <property type="match status" value="1"/>
</dbReference>
<protein>
    <submittedName>
        <fullName evidence="2">Uncharacterized protein</fullName>
    </submittedName>
</protein>
<feature type="transmembrane region" description="Helical" evidence="1">
    <location>
        <begin position="129"/>
        <end position="148"/>
    </location>
</feature>
<dbReference type="Proteomes" id="UP000289738">
    <property type="component" value="Chromosome A02"/>
</dbReference>
<evidence type="ECO:0000256" key="1">
    <source>
        <dbReference type="SAM" id="Phobius"/>
    </source>
</evidence>
<proteinExistence type="predicted"/>
<accession>A0A445EC08</accession>
<dbReference type="EMBL" id="SDMP01000002">
    <property type="protein sequence ID" value="RYR72958.1"/>
    <property type="molecule type" value="Genomic_DNA"/>
</dbReference>
<reference evidence="2 3" key="1">
    <citation type="submission" date="2019-01" db="EMBL/GenBank/DDBJ databases">
        <title>Sequencing of cultivated peanut Arachis hypogaea provides insights into genome evolution and oil improvement.</title>
        <authorList>
            <person name="Chen X."/>
        </authorList>
    </citation>
    <scope>NUCLEOTIDE SEQUENCE [LARGE SCALE GENOMIC DNA]</scope>
    <source>
        <strain evidence="3">cv. Fuhuasheng</strain>
        <tissue evidence="2">Leaves</tissue>
    </source>
</reference>
<dbReference type="InterPro" id="IPR036259">
    <property type="entry name" value="MFS_trans_sf"/>
</dbReference>
<keyword evidence="3" id="KW-1185">Reference proteome</keyword>
<evidence type="ECO:0000313" key="2">
    <source>
        <dbReference type="EMBL" id="RYR72958.1"/>
    </source>
</evidence>